<sequence>MLRPPRVLPSMDDPSAFFWRSGADGRLRFLRCSACWYFIHPPAPYCPRCGGRDTAPAAVSGRGKLYSYTVNHQPWDSTSEVYIIGVVAMDEQPDLRLLTNLVDVAADDARVGMPVEVVFEDHPPVHLPMFRPATS</sequence>
<dbReference type="Proteomes" id="UP000192601">
    <property type="component" value="Unassembled WGS sequence"/>
</dbReference>
<dbReference type="InterPro" id="IPR002878">
    <property type="entry name" value="ChsH2_C"/>
</dbReference>
<evidence type="ECO:0000313" key="4">
    <source>
        <dbReference type="Proteomes" id="UP000192601"/>
    </source>
</evidence>
<dbReference type="Pfam" id="PF01796">
    <property type="entry name" value="OB_ChsH2_C"/>
    <property type="match status" value="1"/>
</dbReference>
<gene>
    <name evidence="3" type="ORF">BST44_26895</name>
</gene>
<reference evidence="3 4" key="1">
    <citation type="submission" date="2017-02" db="EMBL/GenBank/DDBJ databases">
        <title>The new phylogeny of genus Mycobacterium.</title>
        <authorList>
            <person name="Tortoli E."/>
            <person name="Trovato A."/>
            <person name="Cirillo D.M."/>
        </authorList>
    </citation>
    <scope>NUCLEOTIDE SEQUENCE [LARGE SCALE GENOMIC DNA]</scope>
    <source>
        <strain evidence="3 4">DSM 43992</strain>
    </source>
</reference>
<dbReference type="PANTHER" id="PTHR34075">
    <property type="entry name" value="BLR3430 PROTEIN"/>
    <property type="match status" value="1"/>
</dbReference>
<evidence type="ECO:0000313" key="3">
    <source>
        <dbReference type="EMBL" id="ORB68189.1"/>
    </source>
</evidence>
<feature type="domain" description="ChsH2 rubredoxin-like zinc ribbon" evidence="2">
    <location>
        <begin position="19"/>
        <end position="53"/>
    </location>
</feature>
<dbReference type="Gene3D" id="6.10.30.10">
    <property type="match status" value="1"/>
</dbReference>
<accession>A0A1X0JZ29</accession>
<name>A0A1X0JZ29_MYCSC</name>
<proteinExistence type="predicted"/>
<dbReference type="InterPro" id="IPR052513">
    <property type="entry name" value="Thioester_dehydratase-like"/>
</dbReference>
<dbReference type="InterPro" id="IPR022002">
    <property type="entry name" value="ChsH2_Znr"/>
</dbReference>
<keyword evidence="4" id="KW-1185">Reference proteome</keyword>
<dbReference type="InterPro" id="IPR012340">
    <property type="entry name" value="NA-bd_OB-fold"/>
</dbReference>
<dbReference type="EMBL" id="MVIJ01000073">
    <property type="protein sequence ID" value="ORB68189.1"/>
    <property type="molecule type" value="Genomic_DNA"/>
</dbReference>
<dbReference type="Pfam" id="PF12172">
    <property type="entry name" value="zf-ChsH2"/>
    <property type="match status" value="1"/>
</dbReference>
<dbReference type="AlphaFoldDB" id="A0A1X0JZ29"/>
<dbReference type="STRING" id="1783.BST44_26895"/>
<organism evidence="3 4">
    <name type="scientific">Mycobacterium scrofulaceum</name>
    <dbReference type="NCBI Taxonomy" id="1783"/>
    <lineage>
        <taxon>Bacteria</taxon>
        <taxon>Bacillati</taxon>
        <taxon>Actinomycetota</taxon>
        <taxon>Actinomycetes</taxon>
        <taxon>Mycobacteriales</taxon>
        <taxon>Mycobacteriaceae</taxon>
        <taxon>Mycobacterium</taxon>
    </lineage>
</organism>
<dbReference type="SUPFAM" id="SSF50249">
    <property type="entry name" value="Nucleic acid-binding proteins"/>
    <property type="match status" value="1"/>
</dbReference>
<evidence type="ECO:0000259" key="2">
    <source>
        <dbReference type="Pfam" id="PF12172"/>
    </source>
</evidence>
<evidence type="ECO:0000259" key="1">
    <source>
        <dbReference type="Pfam" id="PF01796"/>
    </source>
</evidence>
<protein>
    <submittedName>
        <fullName evidence="3">DNA-binding protein</fullName>
    </submittedName>
</protein>
<dbReference type="PANTHER" id="PTHR34075:SF5">
    <property type="entry name" value="BLR3430 PROTEIN"/>
    <property type="match status" value="1"/>
</dbReference>
<feature type="domain" description="ChsH2 C-terminal OB-fold" evidence="1">
    <location>
        <begin position="58"/>
        <end position="120"/>
    </location>
</feature>
<comment type="caution">
    <text evidence="3">The sequence shown here is derived from an EMBL/GenBank/DDBJ whole genome shotgun (WGS) entry which is preliminary data.</text>
</comment>
<keyword evidence="3" id="KW-0238">DNA-binding</keyword>
<dbReference type="GO" id="GO:0003677">
    <property type="term" value="F:DNA binding"/>
    <property type="evidence" value="ECO:0007669"/>
    <property type="project" value="UniProtKB-KW"/>
</dbReference>